<evidence type="ECO:0000313" key="8">
    <source>
        <dbReference type="EMBL" id="NGN84741.1"/>
    </source>
</evidence>
<comment type="caution">
    <text evidence="8">The sequence shown here is derived from an EMBL/GenBank/DDBJ whole genome shotgun (WGS) entry which is preliminary data.</text>
</comment>
<reference evidence="8 9" key="1">
    <citation type="submission" date="2020-02" db="EMBL/GenBank/DDBJ databases">
        <title>Genome sequence of the type strain DSM 27180 of Arthrobacter silviterrae.</title>
        <authorList>
            <person name="Gao J."/>
            <person name="Sun J."/>
        </authorList>
    </citation>
    <scope>NUCLEOTIDE SEQUENCE [LARGE SCALE GENOMIC DNA]</scope>
    <source>
        <strain evidence="8 9">DSM 27180</strain>
    </source>
</reference>
<evidence type="ECO:0000256" key="2">
    <source>
        <dbReference type="ARBA" id="ARBA00022598"/>
    </source>
</evidence>
<organism evidence="8 9">
    <name type="scientific">Arthrobacter silviterrae</name>
    <dbReference type="NCBI Taxonomy" id="2026658"/>
    <lineage>
        <taxon>Bacteria</taxon>
        <taxon>Bacillati</taxon>
        <taxon>Actinomycetota</taxon>
        <taxon>Actinomycetes</taxon>
        <taxon>Micrococcales</taxon>
        <taxon>Micrococcaceae</taxon>
        <taxon>Arthrobacter</taxon>
    </lineage>
</organism>
<dbReference type="Gene3D" id="3.30.70.380">
    <property type="entry name" value="Ferrodoxin-fold anticodon-binding domain"/>
    <property type="match status" value="1"/>
</dbReference>
<evidence type="ECO:0000256" key="5">
    <source>
        <dbReference type="ARBA" id="ARBA00022917"/>
    </source>
</evidence>
<keyword evidence="6" id="KW-0030">Aminoacyl-tRNA synthetase</keyword>
<proteinExistence type="inferred from homology"/>
<dbReference type="RefSeq" id="WP_165182968.1">
    <property type="nucleotide sequence ID" value="NZ_JAAKZI010000029.1"/>
</dbReference>
<dbReference type="InterPro" id="IPR036690">
    <property type="entry name" value="Fdx_antiC-bd_sf"/>
</dbReference>
<keyword evidence="9" id="KW-1185">Reference proteome</keyword>
<sequence length="376" mass="40079">MHTVISHSELNAALGIPDLSDPSSGHALSALLAAVTDALASRWGVPVAEHRPNPLVSVRDNYDRLGFSPDDVTRDSRYSRHVSPTVMLRSHTSAGVPAVLDSLRGELGRYDTLHVLPGLVYRRDAVDRTHVGTPHQVDLWRLRSRGLLGVPDLTDMLGTVVDAVLPGAHWRAVPTAHPYTTAGVQLDVQVGGEWLELAEAGLVAAPVLRAAGLEPRRWGGLALGMGLDRALMLRKGIDDIRLLRSTDPRVAAQMADLSPYRPVSAMPPIRRDLSLVCADDVDAEVLGDAARSALGPDADVLAGVEVLGVTPVDQLPPSAVSRLGLVPGLGAGQANVLVRLTLQSLERTLTSAEANVLRNRVYLALHEGPELELIAV</sequence>
<dbReference type="InterPro" id="IPR005121">
    <property type="entry name" value="Fdx_antiC-bd"/>
</dbReference>
<name>A0ABX0DG60_9MICC</name>
<dbReference type="SUPFAM" id="SSF55681">
    <property type="entry name" value="Class II aaRS and biotin synthetases"/>
    <property type="match status" value="1"/>
</dbReference>
<evidence type="ECO:0000259" key="7">
    <source>
        <dbReference type="PROSITE" id="PS51447"/>
    </source>
</evidence>
<keyword evidence="3" id="KW-0547">Nucleotide-binding</keyword>
<evidence type="ECO:0000256" key="4">
    <source>
        <dbReference type="ARBA" id="ARBA00022840"/>
    </source>
</evidence>
<evidence type="ECO:0000256" key="1">
    <source>
        <dbReference type="ARBA" id="ARBA00008226"/>
    </source>
</evidence>
<feature type="domain" description="FDX-ACB" evidence="7">
    <location>
        <begin position="264"/>
        <end position="374"/>
    </location>
</feature>
<gene>
    <name evidence="8" type="ORF">G6N77_14935</name>
</gene>
<dbReference type="Proteomes" id="UP000479226">
    <property type="component" value="Unassembled WGS sequence"/>
</dbReference>
<keyword evidence="2" id="KW-0436">Ligase</keyword>
<protein>
    <recommendedName>
        <fullName evidence="7">FDX-ACB domain-containing protein</fullName>
    </recommendedName>
</protein>
<dbReference type="PROSITE" id="PS51447">
    <property type="entry name" value="FDX_ACB"/>
    <property type="match status" value="1"/>
</dbReference>
<dbReference type="Gene3D" id="3.30.930.10">
    <property type="entry name" value="Bira Bifunctional Protein, Domain 2"/>
    <property type="match status" value="1"/>
</dbReference>
<keyword evidence="4" id="KW-0067">ATP-binding</keyword>
<evidence type="ECO:0000313" key="9">
    <source>
        <dbReference type="Proteomes" id="UP000479226"/>
    </source>
</evidence>
<dbReference type="InterPro" id="IPR002319">
    <property type="entry name" value="Phenylalanyl-tRNA_Synthase"/>
</dbReference>
<dbReference type="Pfam" id="PF01409">
    <property type="entry name" value="tRNA-synt_2d"/>
    <property type="match status" value="1"/>
</dbReference>
<dbReference type="EMBL" id="JAAKZI010000029">
    <property type="protein sequence ID" value="NGN84741.1"/>
    <property type="molecule type" value="Genomic_DNA"/>
</dbReference>
<dbReference type="SUPFAM" id="SSF54991">
    <property type="entry name" value="Anticodon-binding domain of PheRS"/>
    <property type="match status" value="1"/>
</dbReference>
<comment type="similarity">
    <text evidence="1">Belongs to the class-II aminoacyl-tRNA synthetase family.</text>
</comment>
<dbReference type="InterPro" id="IPR045864">
    <property type="entry name" value="aa-tRNA-synth_II/BPL/LPL"/>
</dbReference>
<evidence type="ECO:0000256" key="6">
    <source>
        <dbReference type="ARBA" id="ARBA00023146"/>
    </source>
</evidence>
<keyword evidence="5" id="KW-0648">Protein biosynthesis</keyword>
<evidence type="ECO:0000256" key="3">
    <source>
        <dbReference type="ARBA" id="ARBA00022741"/>
    </source>
</evidence>
<accession>A0ABX0DG60</accession>
<dbReference type="SMART" id="SM00896">
    <property type="entry name" value="FDX-ACB"/>
    <property type="match status" value="1"/>
</dbReference>